<protein>
    <submittedName>
        <fullName evidence="1">Uncharacterized protein</fullName>
    </submittedName>
</protein>
<dbReference type="EMBL" id="RCHU02000009">
    <property type="protein sequence ID" value="KAL3580344.1"/>
    <property type="molecule type" value="Genomic_DNA"/>
</dbReference>
<accession>A0ACC4BQG0</accession>
<gene>
    <name evidence="1" type="ORF">D5086_018179</name>
</gene>
<proteinExistence type="predicted"/>
<dbReference type="Proteomes" id="UP000309997">
    <property type="component" value="Unassembled WGS sequence"/>
</dbReference>
<organism evidence="1 2">
    <name type="scientific">Populus alba</name>
    <name type="common">White poplar</name>
    <dbReference type="NCBI Taxonomy" id="43335"/>
    <lineage>
        <taxon>Eukaryota</taxon>
        <taxon>Viridiplantae</taxon>
        <taxon>Streptophyta</taxon>
        <taxon>Embryophyta</taxon>
        <taxon>Tracheophyta</taxon>
        <taxon>Spermatophyta</taxon>
        <taxon>Magnoliopsida</taxon>
        <taxon>eudicotyledons</taxon>
        <taxon>Gunneridae</taxon>
        <taxon>Pentapetalae</taxon>
        <taxon>rosids</taxon>
        <taxon>fabids</taxon>
        <taxon>Malpighiales</taxon>
        <taxon>Salicaceae</taxon>
        <taxon>Saliceae</taxon>
        <taxon>Populus</taxon>
    </lineage>
</organism>
<name>A0ACC4BQG0_POPAL</name>
<keyword evidence="2" id="KW-1185">Reference proteome</keyword>
<evidence type="ECO:0000313" key="1">
    <source>
        <dbReference type="EMBL" id="KAL3580344.1"/>
    </source>
</evidence>
<comment type="caution">
    <text evidence="1">The sequence shown here is derived from an EMBL/GenBank/DDBJ whole genome shotgun (WGS) entry which is preliminary data.</text>
</comment>
<reference evidence="1 2" key="1">
    <citation type="journal article" date="2024" name="Plant Biotechnol. J.">
        <title>Genome and CRISPR/Cas9 system of a widespread forest tree (Populus alba) in the world.</title>
        <authorList>
            <person name="Liu Y.J."/>
            <person name="Jiang P.F."/>
            <person name="Han X.M."/>
            <person name="Li X.Y."/>
            <person name="Wang H.M."/>
            <person name="Wang Y.J."/>
            <person name="Wang X.X."/>
            <person name="Zeng Q.Y."/>
        </authorList>
    </citation>
    <scope>NUCLEOTIDE SEQUENCE [LARGE SCALE GENOMIC DNA]</scope>
    <source>
        <strain evidence="2">cv. PAL-ZL1</strain>
    </source>
</reference>
<evidence type="ECO:0000313" key="2">
    <source>
        <dbReference type="Proteomes" id="UP000309997"/>
    </source>
</evidence>
<sequence>MRKASGVIDKLTRGDGFIRFEFFEDGWAEDEDWHQDLDQYLLQLELVGKQVIPQMIKKNAEQGGLFLLLINNPFIPWVKMWPQV</sequence>